<evidence type="ECO:0000313" key="2">
    <source>
        <dbReference type="EMBL" id="QAY71892.1"/>
    </source>
</evidence>
<dbReference type="InterPro" id="IPR029068">
    <property type="entry name" value="Glyas_Bleomycin-R_OHBP_Dase"/>
</dbReference>
<proteinExistence type="predicted"/>
<reference evidence="2 3" key="1">
    <citation type="submission" date="2019-01" db="EMBL/GenBank/DDBJ databases">
        <title>Genome sequencing of strain FW10M-9.</title>
        <authorList>
            <person name="Heo J."/>
            <person name="Kim S.-J."/>
            <person name="Kim J.-S."/>
            <person name="Hong S.-B."/>
            <person name="Kwon S.-W."/>
        </authorList>
    </citation>
    <scope>NUCLEOTIDE SEQUENCE [LARGE SCALE GENOMIC DNA]</scope>
    <source>
        <strain evidence="2 3">FW10M-9</strain>
    </source>
</reference>
<dbReference type="AlphaFoldDB" id="A0A4P6F7W1"/>
<gene>
    <name evidence="2" type="ORF">ET471_13630</name>
</gene>
<evidence type="ECO:0000313" key="3">
    <source>
        <dbReference type="Proteomes" id="UP000292118"/>
    </source>
</evidence>
<evidence type="ECO:0000259" key="1">
    <source>
        <dbReference type="PROSITE" id="PS51819"/>
    </source>
</evidence>
<dbReference type="EMBL" id="CP035493">
    <property type="protein sequence ID" value="QAY71892.1"/>
    <property type="molecule type" value="Genomic_DNA"/>
</dbReference>
<dbReference type="InterPro" id="IPR037523">
    <property type="entry name" value="VOC_core"/>
</dbReference>
<sequence>MLSDHPVIPVLAVTDLDRARSFYETTLGLPDPTPGPDGVLYRTPSGGFLVYPSSYAGTNKATALSFQVPQDAFDDEIAALRSRGVELQTFDVPEGTWTDGVLSSGSGRSAWFADPDGNILNVETGAL</sequence>
<name>A0A4P6F7W1_9MICO</name>
<keyword evidence="3" id="KW-1185">Reference proteome</keyword>
<dbReference type="Proteomes" id="UP000292118">
    <property type="component" value="Chromosome"/>
</dbReference>
<dbReference type="CDD" id="cd06587">
    <property type="entry name" value="VOC"/>
    <property type="match status" value="1"/>
</dbReference>
<organism evidence="2 3">
    <name type="scientific">Xylanimonas protaetiae</name>
    <dbReference type="NCBI Taxonomy" id="2509457"/>
    <lineage>
        <taxon>Bacteria</taxon>
        <taxon>Bacillati</taxon>
        <taxon>Actinomycetota</taxon>
        <taxon>Actinomycetes</taxon>
        <taxon>Micrococcales</taxon>
        <taxon>Promicromonosporaceae</taxon>
        <taxon>Xylanimonas</taxon>
    </lineage>
</organism>
<protein>
    <submittedName>
        <fullName evidence="2">VOC family protein</fullName>
    </submittedName>
</protein>
<dbReference type="Gene3D" id="3.10.180.10">
    <property type="entry name" value="2,3-Dihydroxybiphenyl 1,2-Dioxygenase, domain 1"/>
    <property type="match status" value="1"/>
</dbReference>
<feature type="domain" description="VOC" evidence="1">
    <location>
        <begin position="2"/>
        <end position="125"/>
    </location>
</feature>
<dbReference type="OrthoDB" id="9804907at2"/>
<accession>A0A4P6F7W1</accession>
<dbReference type="KEGG" id="xya:ET471_13630"/>
<dbReference type="PROSITE" id="PS51819">
    <property type="entry name" value="VOC"/>
    <property type="match status" value="1"/>
</dbReference>
<dbReference type="SUPFAM" id="SSF54593">
    <property type="entry name" value="Glyoxalase/Bleomycin resistance protein/Dihydroxybiphenyl dioxygenase"/>
    <property type="match status" value="1"/>
</dbReference>